<dbReference type="GO" id="GO:0008168">
    <property type="term" value="F:methyltransferase activity"/>
    <property type="evidence" value="ECO:0007669"/>
    <property type="project" value="UniProtKB-KW"/>
</dbReference>
<dbReference type="GO" id="GO:0003676">
    <property type="term" value="F:nucleic acid binding"/>
    <property type="evidence" value="ECO:0007669"/>
    <property type="project" value="InterPro"/>
</dbReference>
<gene>
    <name evidence="2" type="ORF">B0A77_02560</name>
</gene>
<reference evidence="2 3" key="1">
    <citation type="submission" date="2017-09" db="EMBL/GenBank/DDBJ databases">
        <title>Whole genomes of Flavobacteriaceae.</title>
        <authorList>
            <person name="Stine C."/>
            <person name="Li C."/>
            <person name="Tadesse D."/>
        </authorList>
    </citation>
    <scope>NUCLEOTIDE SEQUENCE [LARGE SCALE GENOMIC DNA]</scope>
    <source>
        <strain evidence="2 3">ATCC 35036</strain>
    </source>
</reference>
<name>A0A2H3KFU4_9FLAO</name>
<evidence type="ECO:0000313" key="2">
    <source>
        <dbReference type="EMBL" id="PDS26389.1"/>
    </source>
</evidence>
<protein>
    <submittedName>
        <fullName evidence="2">Modification methylase</fullName>
    </submittedName>
</protein>
<dbReference type="InterPro" id="IPR025247">
    <property type="entry name" value="EcoRI-like_methylase"/>
</dbReference>
<sequence length="367" mass="42752">MAKQSSNTNLHKAKNNKKDEFYTQREDIENELRHYKHHFKDKIVYCNCDDPRVSNFFHYFSYNFEHLGLKKLIATCYKNQNMELFSKNDSEQAVYLEYTGDKNGNKIPDIEEIGIKPLQGDGDFRSAESIELLKQADIVVTNPPFSLFREYVAQLIEYDKKFVIVGSYNSITYKDIFKLIKENKLWLGYGFNGGNAYFKTPYSNDNFVEGVYNLETGLVKFRNVTWFTNLDIEKRHLDLTLYKKYTPEEYPTYDNYDAINVNKTKDIPVDYKGHIGVPITFLDKYNPSQFEIIALGIVGSIDFISNRKMEILDKDGVSTGKFTNNAKGTLYRDFNPKIDKSPAFKDCETGKLYTSIYARIIIKHKKL</sequence>
<dbReference type="InterPro" id="IPR002052">
    <property type="entry name" value="DNA_methylase_N6_adenine_CS"/>
</dbReference>
<evidence type="ECO:0000313" key="3">
    <source>
        <dbReference type="Proteomes" id="UP000220828"/>
    </source>
</evidence>
<feature type="region of interest" description="Disordered" evidence="1">
    <location>
        <begin position="1"/>
        <end position="22"/>
    </location>
</feature>
<comment type="caution">
    <text evidence="2">The sequence shown here is derived from an EMBL/GenBank/DDBJ whole genome shotgun (WGS) entry which is preliminary data.</text>
</comment>
<accession>A0A2H3KFU4</accession>
<keyword evidence="2" id="KW-0808">Transferase</keyword>
<evidence type="ECO:0000256" key="1">
    <source>
        <dbReference type="SAM" id="MobiDB-lite"/>
    </source>
</evidence>
<feature type="compositionally biased region" description="Polar residues" evidence="1">
    <location>
        <begin position="1"/>
        <end position="10"/>
    </location>
</feature>
<dbReference type="GO" id="GO:0032259">
    <property type="term" value="P:methylation"/>
    <property type="evidence" value="ECO:0007669"/>
    <property type="project" value="UniProtKB-KW"/>
</dbReference>
<dbReference type="PROSITE" id="PS00092">
    <property type="entry name" value="N6_MTASE"/>
    <property type="match status" value="1"/>
</dbReference>
<organism evidence="2 3">
    <name type="scientific">Flavobacterium branchiophilum</name>
    <dbReference type="NCBI Taxonomy" id="55197"/>
    <lineage>
        <taxon>Bacteria</taxon>
        <taxon>Pseudomonadati</taxon>
        <taxon>Bacteroidota</taxon>
        <taxon>Flavobacteriia</taxon>
        <taxon>Flavobacteriales</taxon>
        <taxon>Flavobacteriaceae</taxon>
        <taxon>Flavobacterium</taxon>
    </lineage>
</organism>
<dbReference type="Proteomes" id="UP000220828">
    <property type="component" value="Unassembled WGS sequence"/>
</dbReference>
<keyword evidence="2" id="KW-0489">Methyltransferase</keyword>
<dbReference type="EMBL" id="PCMW01000016">
    <property type="protein sequence ID" value="PDS26389.1"/>
    <property type="molecule type" value="Genomic_DNA"/>
</dbReference>
<dbReference type="RefSeq" id="WP_097553450.1">
    <property type="nucleotide sequence ID" value="NZ_PCMW01000016.1"/>
</dbReference>
<dbReference type="AlphaFoldDB" id="A0A2H3KFU4"/>
<dbReference type="Pfam" id="PF13651">
    <property type="entry name" value="EcoRI_methylase"/>
    <property type="match status" value="1"/>
</dbReference>
<proteinExistence type="predicted"/>
<dbReference type="OrthoDB" id="9774673at2"/>